<dbReference type="HAMAP" id="MF_00189">
    <property type="entry name" value="YciB"/>
    <property type="match status" value="1"/>
</dbReference>
<dbReference type="RefSeq" id="WP_158366583.1">
    <property type="nucleotide sequence ID" value="NZ_CP034885.1"/>
</dbReference>
<evidence type="ECO:0000313" key="6">
    <source>
        <dbReference type="EMBL" id="QCI18818.1"/>
    </source>
</evidence>
<dbReference type="PANTHER" id="PTHR36917">
    <property type="entry name" value="INTRACELLULAR SEPTATION PROTEIN A-RELATED"/>
    <property type="match status" value="1"/>
</dbReference>
<keyword evidence="3 5" id="KW-1133">Transmembrane helix</keyword>
<evidence type="ECO:0000256" key="2">
    <source>
        <dbReference type="ARBA" id="ARBA00022692"/>
    </source>
</evidence>
<dbReference type="OrthoDB" id="9788219at2"/>
<dbReference type="NCBIfam" id="NF001324">
    <property type="entry name" value="PRK00259.1-2"/>
    <property type="match status" value="1"/>
</dbReference>
<evidence type="ECO:0000256" key="4">
    <source>
        <dbReference type="ARBA" id="ARBA00023136"/>
    </source>
</evidence>
<dbReference type="PANTHER" id="PTHR36917:SF1">
    <property type="entry name" value="INNER MEMBRANE-SPANNING PROTEIN YCIB"/>
    <property type="match status" value="1"/>
</dbReference>
<sequence>MQKLLNLLPIIIFFICYKTYDIFIASKFLIIISGLTCILHWIIYKKIDQINLISFIFITIFGSLTIFFHDSQFIKWKITIIYMFFCIVLLTSQFIKKKPIIQIFLEKNIELSNMYWKKINFFWALFFLFCSILNIYIALYFSEETWVDFKVFGLTILMFFSILTTSIYINCKMLKKK</sequence>
<name>A0A4D6XW72_9GAMM</name>
<evidence type="ECO:0000313" key="7">
    <source>
        <dbReference type="Proteomes" id="UP000298791"/>
    </source>
</evidence>
<feature type="transmembrane region" description="Helical" evidence="5">
    <location>
        <begin position="74"/>
        <end position="95"/>
    </location>
</feature>
<keyword evidence="4 5" id="KW-0472">Membrane</keyword>
<comment type="similarity">
    <text evidence="5">Belongs to the YciB family.</text>
</comment>
<gene>
    <name evidence="5" type="primary">yciB</name>
    <name evidence="6" type="ORF">D9V64_01395</name>
</gene>
<comment type="subcellular location">
    <subcellularLocation>
        <location evidence="5">Cell inner membrane</location>
        <topology evidence="5">Multi-pass membrane protein</topology>
    </subcellularLocation>
</comment>
<feature type="transmembrane region" description="Helical" evidence="5">
    <location>
        <begin position="121"/>
        <end position="139"/>
    </location>
</feature>
<comment type="function">
    <text evidence="5">Plays a role in cell envelope biogenesis, maintenance of cell envelope integrity and membrane homeostasis.</text>
</comment>
<feature type="transmembrane region" description="Helical" evidence="5">
    <location>
        <begin position="50"/>
        <end position="68"/>
    </location>
</feature>
<dbReference type="NCBIfam" id="TIGR00997">
    <property type="entry name" value="ispZ"/>
    <property type="match status" value="1"/>
</dbReference>
<dbReference type="GO" id="GO:0005886">
    <property type="term" value="C:plasma membrane"/>
    <property type="evidence" value="ECO:0007669"/>
    <property type="project" value="UniProtKB-SubCell"/>
</dbReference>
<feature type="transmembrane region" description="Helical" evidence="5">
    <location>
        <begin position="151"/>
        <end position="171"/>
    </location>
</feature>
<dbReference type="Proteomes" id="UP000298791">
    <property type="component" value="Chromosome"/>
</dbReference>
<keyword evidence="2 5" id="KW-0812">Transmembrane</keyword>
<reference evidence="6 7" key="1">
    <citation type="submission" date="2018-12" db="EMBL/GenBank/DDBJ databases">
        <authorList>
            <person name="Chong R.A."/>
        </authorList>
    </citation>
    <scope>NUCLEOTIDE SEQUENCE [LARGE SCALE GENOMIC DNA]</scope>
    <source>
        <strain evidence="6 7">Ane</strain>
    </source>
</reference>
<evidence type="ECO:0000256" key="5">
    <source>
        <dbReference type="HAMAP-Rule" id="MF_00189"/>
    </source>
</evidence>
<dbReference type="InterPro" id="IPR006008">
    <property type="entry name" value="YciB"/>
</dbReference>
<reference evidence="6 7" key="2">
    <citation type="submission" date="2019-05" db="EMBL/GenBank/DDBJ databases">
        <title>Genome evolution of the obligate endosymbiont Buchnera aphidicola.</title>
        <authorList>
            <person name="Moran N.A."/>
        </authorList>
    </citation>
    <scope>NUCLEOTIDE SEQUENCE [LARGE SCALE GENOMIC DNA]</scope>
    <source>
        <strain evidence="6 7">Ane</strain>
    </source>
</reference>
<organism evidence="6 7">
    <name type="scientific">Buchnera aphidicola</name>
    <name type="common">Aphis nerii</name>
    <dbReference type="NCBI Taxonomy" id="1241835"/>
    <lineage>
        <taxon>Bacteria</taxon>
        <taxon>Pseudomonadati</taxon>
        <taxon>Pseudomonadota</taxon>
        <taxon>Gammaproteobacteria</taxon>
        <taxon>Enterobacterales</taxon>
        <taxon>Erwiniaceae</taxon>
        <taxon>Buchnera</taxon>
    </lineage>
</organism>
<accession>A0A4D6XW72</accession>
<evidence type="ECO:0000256" key="3">
    <source>
        <dbReference type="ARBA" id="ARBA00022989"/>
    </source>
</evidence>
<evidence type="ECO:0000256" key="1">
    <source>
        <dbReference type="ARBA" id="ARBA00022475"/>
    </source>
</evidence>
<keyword evidence="5" id="KW-0997">Cell inner membrane</keyword>
<proteinExistence type="inferred from homology"/>
<dbReference type="AlphaFoldDB" id="A0A4D6XW72"/>
<feature type="transmembrane region" description="Helical" evidence="5">
    <location>
        <begin position="20"/>
        <end position="43"/>
    </location>
</feature>
<dbReference type="Pfam" id="PF04279">
    <property type="entry name" value="IspA"/>
    <property type="match status" value="1"/>
</dbReference>
<dbReference type="EMBL" id="CP034885">
    <property type="protein sequence ID" value="QCI18818.1"/>
    <property type="molecule type" value="Genomic_DNA"/>
</dbReference>
<protein>
    <recommendedName>
        <fullName evidence="5">Inner membrane-spanning protein YciB</fullName>
    </recommendedName>
</protein>
<keyword evidence="1 5" id="KW-1003">Cell membrane</keyword>